<dbReference type="Gene3D" id="3.40.50.300">
    <property type="entry name" value="P-loop containing nucleotide triphosphate hydrolases"/>
    <property type="match status" value="1"/>
</dbReference>
<keyword evidence="1" id="KW-0547">Nucleotide-binding</keyword>
<organism evidence="4 5">
    <name type="scientific">Rhizophagus irregularis (strain DAOM 197198w)</name>
    <name type="common">Glomus intraradices</name>
    <dbReference type="NCBI Taxonomy" id="1432141"/>
    <lineage>
        <taxon>Eukaryota</taxon>
        <taxon>Fungi</taxon>
        <taxon>Fungi incertae sedis</taxon>
        <taxon>Mucoromycota</taxon>
        <taxon>Glomeromycotina</taxon>
        <taxon>Glomeromycetes</taxon>
        <taxon>Glomerales</taxon>
        <taxon>Glomeraceae</taxon>
        <taxon>Rhizophagus</taxon>
    </lineage>
</organism>
<dbReference type="SUPFAM" id="SSF52540">
    <property type="entry name" value="P-loop containing nucleoside triphosphate hydrolases"/>
    <property type="match status" value="1"/>
</dbReference>
<keyword evidence="2" id="KW-0342">GTP-binding</keyword>
<feature type="domain" description="AIG1-type G" evidence="3">
    <location>
        <begin position="12"/>
        <end position="214"/>
    </location>
</feature>
<dbReference type="OrthoDB" id="8954335at2759"/>
<dbReference type="PROSITE" id="PS51720">
    <property type="entry name" value="G_AIG1"/>
    <property type="match status" value="1"/>
</dbReference>
<reference evidence="4 5" key="1">
    <citation type="submission" date="2014-02" db="EMBL/GenBank/DDBJ databases">
        <title>Single nucleus genome sequencing reveals high similarity among nuclei of an endomycorrhizal fungus.</title>
        <authorList>
            <person name="Lin K."/>
            <person name="Geurts R."/>
            <person name="Zhang Z."/>
            <person name="Limpens E."/>
            <person name="Saunders D.G."/>
            <person name="Mu D."/>
            <person name="Pang E."/>
            <person name="Cao H."/>
            <person name="Cha H."/>
            <person name="Lin T."/>
            <person name="Zhou Q."/>
            <person name="Shang Y."/>
            <person name="Li Y."/>
            <person name="Ivanov S."/>
            <person name="Sharma T."/>
            <person name="Velzen R.V."/>
            <person name="Ruijter N.D."/>
            <person name="Aanen D.K."/>
            <person name="Win J."/>
            <person name="Kamoun S."/>
            <person name="Bisseling T."/>
            <person name="Huang S."/>
        </authorList>
    </citation>
    <scope>NUCLEOTIDE SEQUENCE [LARGE SCALE GENOMIC DNA]</scope>
    <source>
        <strain evidence="5">DAOM197198w</strain>
    </source>
</reference>
<dbReference type="Pfam" id="PF01079">
    <property type="entry name" value="Hint"/>
    <property type="match status" value="1"/>
</dbReference>
<dbReference type="Pfam" id="PF04548">
    <property type="entry name" value="AIG1"/>
    <property type="match status" value="1"/>
</dbReference>
<name>A0A015JV53_RHIIW</name>
<proteinExistence type="predicted"/>
<evidence type="ECO:0000256" key="2">
    <source>
        <dbReference type="ARBA" id="ARBA00023134"/>
    </source>
</evidence>
<comment type="caution">
    <text evidence="4">The sequence shown here is derived from an EMBL/GenBank/DDBJ whole genome shotgun (WGS) entry which is preliminary data.</text>
</comment>
<dbReference type="STRING" id="1432141.A0A015JV53"/>
<evidence type="ECO:0000259" key="3">
    <source>
        <dbReference type="PROSITE" id="PS51720"/>
    </source>
</evidence>
<evidence type="ECO:0000313" key="4">
    <source>
        <dbReference type="EMBL" id="EXX58984.1"/>
    </source>
</evidence>
<dbReference type="InterPro" id="IPR006141">
    <property type="entry name" value="Intein_N"/>
</dbReference>
<protein>
    <recommendedName>
        <fullName evidence="3">AIG1-type G domain-containing protein</fullName>
    </recommendedName>
</protein>
<dbReference type="InterPro" id="IPR036844">
    <property type="entry name" value="Hint_dom_sf"/>
</dbReference>
<accession>A0A015JV53</accession>
<dbReference type="SUPFAM" id="SSF51294">
    <property type="entry name" value="Hedgehog/intein (Hint) domain"/>
    <property type="match status" value="1"/>
</dbReference>
<dbReference type="InterPro" id="IPR003587">
    <property type="entry name" value="Hint_dom_N"/>
</dbReference>
<dbReference type="InterPro" id="IPR006703">
    <property type="entry name" value="G_AIG1"/>
</dbReference>
<dbReference type="Gene3D" id="2.170.16.10">
    <property type="entry name" value="Hedgehog/Intein (Hint) domain"/>
    <property type="match status" value="1"/>
</dbReference>
<dbReference type="PROSITE" id="PS50817">
    <property type="entry name" value="INTEIN_N_TER"/>
    <property type="match status" value="1"/>
</dbReference>
<dbReference type="AlphaFoldDB" id="A0A015JV53"/>
<dbReference type="PANTHER" id="PTHR10903">
    <property type="entry name" value="GTPASE, IMAP FAMILY MEMBER-RELATED"/>
    <property type="match status" value="1"/>
</dbReference>
<dbReference type="EMBL" id="JEMT01026557">
    <property type="protein sequence ID" value="EXX58984.1"/>
    <property type="molecule type" value="Genomic_DNA"/>
</dbReference>
<dbReference type="InterPro" id="IPR001767">
    <property type="entry name" value="Hedgehog_Hint"/>
</dbReference>
<dbReference type="GO" id="GO:0016540">
    <property type="term" value="P:protein autoprocessing"/>
    <property type="evidence" value="ECO:0007669"/>
    <property type="project" value="InterPro"/>
</dbReference>
<dbReference type="InterPro" id="IPR045058">
    <property type="entry name" value="GIMA/IAN/Toc"/>
</dbReference>
<dbReference type="GO" id="GO:0005525">
    <property type="term" value="F:GTP binding"/>
    <property type="evidence" value="ECO:0007669"/>
    <property type="project" value="UniProtKB-KW"/>
</dbReference>
<dbReference type="HOGENOM" id="CLU_021867_1_0_1"/>
<evidence type="ECO:0000256" key="1">
    <source>
        <dbReference type="ARBA" id="ARBA00022741"/>
    </source>
</evidence>
<keyword evidence="5" id="KW-1185">Reference proteome</keyword>
<gene>
    <name evidence="4" type="ORF">RirG_192840</name>
</gene>
<dbReference type="CDD" id="cd00081">
    <property type="entry name" value="Hint"/>
    <property type="match status" value="1"/>
</dbReference>
<dbReference type="PANTHER" id="PTHR10903:SF184">
    <property type="entry name" value="GTP-BINDING PROTEIN A"/>
    <property type="match status" value="1"/>
</dbReference>
<sequence length="448" mass="50819">MSHQYSSSNDNVNFPVILLVGKTGSGKSTLGNLLLGRDEFFVSDSTISSTKKCQMASTIINEKMFTIIDTPGIFRTDKTNQEIPRDMEQAISQCGYGIQAIIVVIEATRFTKEQRDTIDQIIKFLGKESLNNMIAVFTKCKKAPTIDSDLLFNSLVPEQKEFLGQFDNRFIVSPNPDIFGKPDDPIVARHMTKLKNYIVGFSDLYRIDIFEKAHSNRLRENQIYYTLYNLYTFVKNSFKDHAIEEEECFAADSKVTLRNGKVIKISELVIGDYVCCGFENGKQVFSEVLLFIHADHNSMTEFQLIDFMKQDGSLGTFCITPEHHIFMNNGGTGLAKNVIPNKTKLFVSDGEKLVSVTTTRITKERRKGYYSPLTRSGTILVDEVLCSCYASAPPYQSLINFAFAPLKIYTKIFPSKHLEKEIHPYVKFLNKGRGIVEFLDYLNFPKKA</sequence>
<dbReference type="SMART" id="SM00306">
    <property type="entry name" value="HintN"/>
    <property type="match status" value="1"/>
</dbReference>
<dbReference type="InterPro" id="IPR027417">
    <property type="entry name" value="P-loop_NTPase"/>
</dbReference>
<dbReference type="GO" id="GO:0016539">
    <property type="term" value="P:intein-mediated protein splicing"/>
    <property type="evidence" value="ECO:0007669"/>
    <property type="project" value="InterPro"/>
</dbReference>
<evidence type="ECO:0000313" key="5">
    <source>
        <dbReference type="Proteomes" id="UP000022910"/>
    </source>
</evidence>
<dbReference type="Proteomes" id="UP000022910">
    <property type="component" value="Unassembled WGS sequence"/>
</dbReference>